<reference evidence="3" key="2">
    <citation type="submission" date="2023-06" db="EMBL/GenBank/DDBJ databases">
        <authorList>
            <consortium name="Lawrence Berkeley National Laboratory"/>
            <person name="Haridas S."/>
            <person name="Hensen N."/>
            <person name="Bonometti L."/>
            <person name="Westerberg I."/>
            <person name="Brannstrom I.O."/>
            <person name="Guillou S."/>
            <person name="Cros-Aarteil S."/>
            <person name="Calhoun S."/>
            <person name="Kuo A."/>
            <person name="Mondo S."/>
            <person name="Pangilinan J."/>
            <person name="Riley R."/>
            <person name="Labutti K."/>
            <person name="Andreopoulos B."/>
            <person name="Lipzen A."/>
            <person name="Chen C."/>
            <person name="Yanf M."/>
            <person name="Daum C."/>
            <person name="Ng V."/>
            <person name="Clum A."/>
            <person name="Steindorff A."/>
            <person name="Ohm R."/>
            <person name="Martin F."/>
            <person name="Silar P."/>
            <person name="Natvig D."/>
            <person name="Lalanne C."/>
            <person name="Gautier V."/>
            <person name="Ament-Velasquez S.L."/>
            <person name="Kruys A."/>
            <person name="Hutchinson M.I."/>
            <person name="Powell A.J."/>
            <person name="Barry K."/>
            <person name="Miller A.N."/>
            <person name="Grigoriev I.V."/>
            <person name="Debuchy R."/>
            <person name="Gladieux P."/>
            <person name="Thoren M.H."/>
            <person name="Johannesson H."/>
        </authorList>
    </citation>
    <scope>NUCLEOTIDE SEQUENCE</scope>
    <source>
        <strain evidence="3">CBS 118394</strain>
    </source>
</reference>
<organism evidence="3 4">
    <name type="scientific">Apodospora peruviana</name>
    <dbReference type="NCBI Taxonomy" id="516989"/>
    <lineage>
        <taxon>Eukaryota</taxon>
        <taxon>Fungi</taxon>
        <taxon>Dikarya</taxon>
        <taxon>Ascomycota</taxon>
        <taxon>Pezizomycotina</taxon>
        <taxon>Sordariomycetes</taxon>
        <taxon>Sordariomycetidae</taxon>
        <taxon>Sordariales</taxon>
        <taxon>Lasiosphaeriaceae</taxon>
        <taxon>Apodospora</taxon>
    </lineage>
</organism>
<feature type="compositionally biased region" description="Basic and acidic residues" evidence="2">
    <location>
        <begin position="185"/>
        <end position="199"/>
    </location>
</feature>
<keyword evidence="1" id="KW-0175">Coiled coil</keyword>
<dbReference type="AlphaFoldDB" id="A0AAE0I090"/>
<evidence type="ECO:0000256" key="2">
    <source>
        <dbReference type="SAM" id="MobiDB-lite"/>
    </source>
</evidence>
<evidence type="ECO:0000256" key="1">
    <source>
        <dbReference type="SAM" id="Coils"/>
    </source>
</evidence>
<dbReference type="EMBL" id="JAUEDM010000005">
    <property type="protein sequence ID" value="KAK3315899.1"/>
    <property type="molecule type" value="Genomic_DNA"/>
</dbReference>
<feature type="region of interest" description="Disordered" evidence="2">
    <location>
        <begin position="563"/>
        <end position="603"/>
    </location>
</feature>
<feature type="coiled-coil region" evidence="1">
    <location>
        <begin position="351"/>
        <end position="403"/>
    </location>
</feature>
<proteinExistence type="predicted"/>
<gene>
    <name evidence="3" type="ORF">B0H66DRAFT_604207</name>
</gene>
<name>A0AAE0I090_9PEZI</name>
<feature type="region of interest" description="Disordered" evidence="2">
    <location>
        <begin position="75"/>
        <end position="199"/>
    </location>
</feature>
<protein>
    <submittedName>
        <fullName evidence="3">Uncharacterized protein</fullName>
    </submittedName>
</protein>
<feature type="compositionally biased region" description="Low complexity" evidence="2">
    <location>
        <begin position="24"/>
        <end position="33"/>
    </location>
</feature>
<evidence type="ECO:0000313" key="3">
    <source>
        <dbReference type="EMBL" id="KAK3315899.1"/>
    </source>
</evidence>
<accession>A0AAE0I090</accession>
<feature type="region of interest" description="Disordered" evidence="2">
    <location>
        <begin position="20"/>
        <end position="61"/>
    </location>
</feature>
<comment type="caution">
    <text evidence="3">The sequence shown here is derived from an EMBL/GenBank/DDBJ whole genome shotgun (WGS) entry which is preliminary data.</text>
</comment>
<dbReference type="Proteomes" id="UP001283341">
    <property type="component" value="Unassembled WGS sequence"/>
</dbReference>
<keyword evidence="4" id="KW-1185">Reference proteome</keyword>
<sequence length="603" mass="64523">MSDFDIIMGDTAEQAPVNVYWATSASGNNSNNNDQPEQAQGDDSAPRPVDGALVNPASDMDRLLPLQPIMPAWTPTPRLPTLPGPSLGRSAAWFTEQPPAPGQASRPDVRIHMPPLPPSSAEAGPQPRVLSSPVFAEPPVPARSPVPGLTAVAGQPPAPELQEAAEITSQSPGRRNTRPKKGRRPSVEARFHQGQKETEQHNLTASLEYLHQFNDHAEQCQQYLSSSRDDSSRFQDILDNKKKKLGELLDALGALLEDLSEEQHGRLRNFRDGLTAFLETIDTFRTNLSGNQQSWDQFRQHLAQVQQHLAGLEAWARHDTTLRQQSDTRITFRANDAVTRSARLDNWAAHLDREFAQVDRETADLKKARAELDRQAAEVNSQRAVLSAEMAGASKARKQLQAESSATASAVNCLYNYATQVQRDRDGAIESWRLIKDLATEASQPVLGSGGARELALQATQALERLTDPVPGSIAGLFAPGNNDGAAAGMGVSTGAMPPPASVLMFGAAPAAPAAAAAAAAYGHRHIAPTPMLAPARRLTQAAPAPAPPAASLVYAHAHMTAAGSSRPPARANISVSARQPLPTARPPDPRGSGSNKENERGV</sequence>
<evidence type="ECO:0000313" key="4">
    <source>
        <dbReference type="Proteomes" id="UP001283341"/>
    </source>
</evidence>
<feature type="compositionally biased region" description="Basic residues" evidence="2">
    <location>
        <begin position="175"/>
        <end position="184"/>
    </location>
</feature>
<reference evidence="3" key="1">
    <citation type="journal article" date="2023" name="Mol. Phylogenet. Evol.">
        <title>Genome-scale phylogeny and comparative genomics of the fungal order Sordariales.</title>
        <authorList>
            <person name="Hensen N."/>
            <person name="Bonometti L."/>
            <person name="Westerberg I."/>
            <person name="Brannstrom I.O."/>
            <person name="Guillou S."/>
            <person name="Cros-Aarteil S."/>
            <person name="Calhoun S."/>
            <person name="Haridas S."/>
            <person name="Kuo A."/>
            <person name="Mondo S."/>
            <person name="Pangilinan J."/>
            <person name="Riley R."/>
            <person name="LaButti K."/>
            <person name="Andreopoulos B."/>
            <person name="Lipzen A."/>
            <person name="Chen C."/>
            <person name="Yan M."/>
            <person name="Daum C."/>
            <person name="Ng V."/>
            <person name="Clum A."/>
            <person name="Steindorff A."/>
            <person name="Ohm R.A."/>
            <person name="Martin F."/>
            <person name="Silar P."/>
            <person name="Natvig D.O."/>
            <person name="Lalanne C."/>
            <person name="Gautier V."/>
            <person name="Ament-Velasquez S.L."/>
            <person name="Kruys A."/>
            <person name="Hutchinson M.I."/>
            <person name="Powell A.J."/>
            <person name="Barry K."/>
            <person name="Miller A.N."/>
            <person name="Grigoriev I.V."/>
            <person name="Debuchy R."/>
            <person name="Gladieux P."/>
            <person name="Hiltunen Thoren M."/>
            <person name="Johannesson H."/>
        </authorList>
    </citation>
    <scope>NUCLEOTIDE SEQUENCE</scope>
    <source>
        <strain evidence="3">CBS 118394</strain>
    </source>
</reference>